<sequence length="491" mass="52503">MELIDKDLQSLQEVRNLLSAAQKAQEILETFDQCKIDKIVKAIADAGFKNAEKLAKMANEETGFGKWEDKVIKNVFGSKGIYEGIKNQKTIGILKDNKEEKILDIGIPVGVIAGIVPSTNPTSTVMYKTLIAIKAGSCIVFSPHPSAKNCIKATVDILAQAAEAAGCPKGAISTITIPTLQATQELMKHPYTKLILATGGPGMVKSAYSSGTPAIGVGAGNGPAFIDKSADLKMAVKRIMDSKTFDNGTICASEQSIMVERCMEDKVVAEFKAQGGYFLDTEEAKQLGNFILRPSGSMNPQIVGKSVEHIAKLAGLTRVPSSARVLIAKETRIGHDVPYSREKLAPILAFYVEENVEAVLKKAQEILILEGRGHTFCIHANDEELVKRFALKIPASRILVNTLGALGGVGGTTNLFPALTLGCGAVGGSSSSNNIGPIDLINIKRVAYGVKELEDLRREAGTNQTGSCCSNGMGTENLVEELVKRIMKELI</sequence>
<reference evidence="1" key="1">
    <citation type="submission" date="2017-10" db="EMBL/GenBank/DDBJ databases">
        <title>Genome sequence of cellulolytic Lachnospiraceae bacterium XHS1971 isolated from hotspring sediment.</title>
        <authorList>
            <person name="Vasudevan G."/>
            <person name="Joshi A.J."/>
            <person name="Hivarkar S."/>
            <person name="Lanjekar V.B."/>
            <person name="Dhakephalkar P.K."/>
            <person name="Dagar S."/>
        </authorList>
    </citation>
    <scope>NUCLEOTIDE SEQUENCE</scope>
    <source>
        <strain evidence="1">XHS1971</strain>
    </source>
</reference>
<keyword evidence="2" id="KW-1185">Reference proteome</keyword>
<evidence type="ECO:0000313" key="1">
    <source>
        <dbReference type="EMBL" id="PHV70289.1"/>
    </source>
</evidence>
<evidence type="ECO:0000313" key="2">
    <source>
        <dbReference type="Proteomes" id="UP000224460"/>
    </source>
</evidence>
<name>A0AC61DAK5_9FIRM</name>
<dbReference type="Proteomes" id="UP000224460">
    <property type="component" value="Unassembled WGS sequence"/>
</dbReference>
<dbReference type="EMBL" id="PEDL01000012">
    <property type="protein sequence ID" value="PHV70289.1"/>
    <property type="molecule type" value="Genomic_DNA"/>
</dbReference>
<gene>
    <name evidence="1" type="ORF">CS063_11510</name>
</gene>
<accession>A0AC61DAK5</accession>
<protein>
    <submittedName>
        <fullName evidence="1">Acetaldehyde dehydrogenase (Acetylating)</fullName>
    </submittedName>
</protein>
<proteinExistence type="predicted"/>
<organism evidence="1 2">
    <name type="scientific">Sporanaerobium hydrogeniformans</name>
    <dbReference type="NCBI Taxonomy" id="3072179"/>
    <lineage>
        <taxon>Bacteria</taxon>
        <taxon>Bacillati</taxon>
        <taxon>Bacillota</taxon>
        <taxon>Clostridia</taxon>
        <taxon>Lachnospirales</taxon>
        <taxon>Lachnospiraceae</taxon>
        <taxon>Sporanaerobium</taxon>
    </lineage>
</organism>
<comment type="caution">
    <text evidence="1">The sequence shown here is derived from an EMBL/GenBank/DDBJ whole genome shotgun (WGS) entry which is preliminary data.</text>
</comment>